<comment type="caution">
    <text evidence="2">The sequence shown here is derived from an EMBL/GenBank/DDBJ whole genome shotgun (WGS) entry which is preliminary data.</text>
</comment>
<dbReference type="EMBL" id="SUKA01000007">
    <property type="protein sequence ID" value="TJY62548.1"/>
    <property type="molecule type" value="Genomic_DNA"/>
</dbReference>
<dbReference type="OrthoDB" id="9806903at2"/>
<dbReference type="InterPro" id="IPR049050">
    <property type="entry name" value="nSTAND3"/>
</dbReference>
<dbReference type="CDD" id="cd00009">
    <property type="entry name" value="AAA"/>
    <property type="match status" value="1"/>
</dbReference>
<dbReference type="AlphaFoldDB" id="A0A4U0GUA6"/>
<proteinExistence type="predicted"/>
<evidence type="ECO:0000259" key="1">
    <source>
        <dbReference type="Pfam" id="PF20720"/>
    </source>
</evidence>
<accession>A0A4U0GUA6</accession>
<sequence length="727" mass="85441">MSYYDFATLNSTDLEDLFCDLLNASEKKYNSKQVFRTFREGKDKGIDILSSNSNREYHCVGQVKHYFRSGAQSLLSNLEREEVEKVRKLRPTRYLLATSVDLSVDNIKKIKELFAPYILDLTDIYGLKDLNRLIDEYPEVLQRHYKLWFSSTDVLKKIIQYEFYGRSQEFLESNLKRKIRLYVETELYRIARKKIREEKFVIITGEPGCGKTSLAELLLYELIGDDYELNYLLDITDLSKTIRNDDSKQVFYYDDFLGHNAVEIEKAKASEKHFIQTLQRIRARSNKLLILTTRTFILNDAVEGSEKLKRLNLLAKQCTLHLKEYSNSLKQSMLSNHIEESELDKEYKEVLNKYSVKTFITNHKNFYPRSIEFITSADYVVSKSAEEFEKYIYDNFDTPDEIWRHAYVNQIDQADRLLLNTMLSFGDSVSRNKLEKAFNSRINYEICYNNFPRPLNAFELSFNKLVGGFIAFEYFEDNNSLKFINPSLVDFLLRFVRLNPDEVLSIAESVVYTLQLTKRLFPLPKTVENLEVPTRLLERFVDDCNGFLLEDDSDHLRIAMVMISYTDLAVTSSIVYNCLSKIKNWLDLFCEFDSVETLRLSLSRRTLPDKSIENIGVSLYSPIIVFLYDFEKILETRDEMEEVYGFSIMELFALSGSHQWEVYFDEILNEYISDSLEDLKDQSYTVGITDKPHARVYEFKEIVMEWGFQSNPDLQRFSDFEDSKEII</sequence>
<gene>
    <name evidence="2" type="ORF">FAZ19_18925</name>
</gene>
<evidence type="ECO:0000313" key="3">
    <source>
        <dbReference type="Proteomes" id="UP000309872"/>
    </source>
</evidence>
<dbReference type="RefSeq" id="WP_136822334.1">
    <property type="nucleotide sequence ID" value="NZ_BMJX01000007.1"/>
</dbReference>
<dbReference type="Proteomes" id="UP000309872">
    <property type="component" value="Unassembled WGS sequence"/>
</dbReference>
<dbReference type="Pfam" id="PF20720">
    <property type="entry name" value="nSTAND3"/>
    <property type="match status" value="1"/>
</dbReference>
<name>A0A4U0GUA6_9SPHI</name>
<dbReference type="SUPFAM" id="SSF52540">
    <property type="entry name" value="P-loop containing nucleoside triphosphate hydrolases"/>
    <property type="match status" value="1"/>
</dbReference>
<reference evidence="2 3" key="1">
    <citation type="submission" date="2019-04" db="EMBL/GenBank/DDBJ databases">
        <title>Sphingobacterium olei sp. nov., isolated from oil-contaminated soil.</title>
        <authorList>
            <person name="Liu B."/>
        </authorList>
    </citation>
    <scope>NUCLEOTIDE SEQUENCE [LARGE SCALE GENOMIC DNA]</scope>
    <source>
        <strain evidence="2 3">Y3L14</strain>
    </source>
</reference>
<keyword evidence="3" id="KW-1185">Reference proteome</keyword>
<dbReference type="GO" id="GO:0005524">
    <property type="term" value="F:ATP binding"/>
    <property type="evidence" value="ECO:0007669"/>
    <property type="project" value="UniProtKB-KW"/>
</dbReference>
<organism evidence="2 3">
    <name type="scientific">Sphingobacterium alkalisoli</name>
    <dbReference type="NCBI Taxonomy" id="1874115"/>
    <lineage>
        <taxon>Bacteria</taxon>
        <taxon>Pseudomonadati</taxon>
        <taxon>Bacteroidota</taxon>
        <taxon>Sphingobacteriia</taxon>
        <taxon>Sphingobacteriales</taxon>
        <taxon>Sphingobacteriaceae</taxon>
        <taxon>Sphingobacterium</taxon>
    </lineage>
</organism>
<feature type="domain" description="Novel STAND NTPase 3" evidence="1">
    <location>
        <begin position="182"/>
        <end position="339"/>
    </location>
</feature>
<keyword evidence="2" id="KW-0547">Nucleotide-binding</keyword>
<dbReference type="Gene3D" id="3.40.50.300">
    <property type="entry name" value="P-loop containing nucleotide triphosphate hydrolases"/>
    <property type="match status" value="1"/>
</dbReference>
<protein>
    <submittedName>
        <fullName evidence="2">ATP-binding protein</fullName>
    </submittedName>
</protein>
<evidence type="ECO:0000313" key="2">
    <source>
        <dbReference type="EMBL" id="TJY62548.1"/>
    </source>
</evidence>
<dbReference type="InterPro" id="IPR027417">
    <property type="entry name" value="P-loop_NTPase"/>
</dbReference>
<keyword evidence="2" id="KW-0067">ATP-binding</keyword>